<evidence type="ECO:0000313" key="1">
    <source>
        <dbReference type="EMBL" id="MTE01038.1"/>
    </source>
</evidence>
<reference evidence="1 2" key="1">
    <citation type="submission" date="2019-11" db="EMBL/GenBank/DDBJ databases">
        <authorList>
            <person name="Lang L."/>
        </authorList>
    </citation>
    <scope>NUCLEOTIDE SEQUENCE [LARGE SCALE GENOMIC DNA]</scope>
    <source>
        <strain evidence="1 2">YIM 132242</strain>
    </source>
</reference>
<dbReference type="Proteomes" id="UP000481417">
    <property type="component" value="Unassembled WGS sequence"/>
</dbReference>
<evidence type="ECO:0000313" key="2">
    <source>
        <dbReference type="Proteomes" id="UP000481417"/>
    </source>
</evidence>
<sequence>MRRGDFPAAWAIAARAMAARDPATRDDPALPYHLRWVWDGRPFDGRDVLVRCYHGLGDTLMFSRFLPLLAGRAARVTVEMQPHLLPLFRGFPGIDRLVPFDVARPLPPQDCDLEIMELSLALRAAPGDAPLPALPVAPAPLPPGTVALCWGAGDWDAGRSVPPAMFAPFCQGPALSLMPGPCALPVLNPQGCPLDILRTAELVAGAALVVTVDTMIAHLAGMLGRPVWLLVKHDPDWRWPVQGTRTPWYPTMRVWRQPAPGDWAAIIDQAAAALPRLQPAEGDAP</sequence>
<dbReference type="EMBL" id="WMBT01000007">
    <property type="protein sequence ID" value="MTE01038.1"/>
    <property type="molecule type" value="Genomic_DNA"/>
</dbReference>
<dbReference type="AlphaFoldDB" id="A0A6L6HUP3"/>
<gene>
    <name evidence="1" type="ORF">GIY56_12105</name>
</gene>
<organism evidence="1 2">
    <name type="scientific">Paracoccus lichenicola</name>
    <dbReference type="NCBI Taxonomy" id="2665644"/>
    <lineage>
        <taxon>Bacteria</taxon>
        <taxon>Pseudomonadati</taxon>
        <taxon>Pseudomonadota</taxon>
        <taxon>Alphaproteobacteria</taxon>
        <taxon>Rhodobacterales</taxon>
        <taxon>Paracoccaceae</taxon>
        <taxon>Paracoccus</taxon>
    </lineage>
</organism>
<name>A0A6L6HUP3_9RHOB</name>
<dbReference type="SUPFAM" id="SSF53756">
    <property type="entry name" value="UDP-Glycosyltransferase/glycogen phosphorylase"/>
    <property type="match status" value="1"/>
</dbReference>
<accession>A0A6L6HUP3</accession>
<comment type="caution">
    <text evidence="1">The sequence shown here is derived from an EMBL/GenBank/DDBJ whole genome shotgun (WGS) entry which is preliminary data.</text>
</comment>
<protein>
    <recommendedName>
        <fullName evidence="3">Glycosyltransferase family 9 protein</fullName>
    </recommendedName>
</protein>
<evidence type="ECO:0008006" key="3">
    <source>
        <dbReference type="Google" id="ProtNLM"/>
    </source>
</evidence>
<keyword evidence="2" id="KW-1185">Reference proteome</keyword>
<dbReference type="Gene3D" id="3.40.50.2000">
    <property type="entry name" value="Glycogen Phosphorylase B"/>
    <property type="match status" value="1"/>
</dbReference>
<proteinExistence type="predicted"/>